<keyword evidence="1" id="KW-0812">Transmembrane</keyword>
<dbReference type="AlphaFoldDB" id="A0A365K3L9"/>
<keyword evidence="5" id="KW-1185">Reference proteome</keyword>
<dbReference type="Pfam" id="PF08378">
    <property type="entry name" value="NERD"/>
    <property type="match status" value="1"/>
</dbReference>
<evidence type="ECO:0000313" key="5">
    <source>
        <dbReference type="Proteomes" id="UP000251869"/>
    </source>
</evidence>
<gene>
    <name evidence="4" type="ORF">DP119_10745</name>
</gene>
<feature type="transmembrane region" description="Helical" evidence="1">
    <location>
        <begin position="251"/>
        <end position="273"/>
    </location>
</feature>
<evidence type="ECO:0000313" key="4">
    <source>
        <dbReference type="EMBL" id="RAZ67237.1"/>
    </source>
</evidence>
<accession>A0A365K3L9</accession>
<name>A0A365K3L9_9BACL</name>
<evidence type="ECO:0000259" key="2">
    <source>
        <dbReference type="Pfam" id="PF07007"/>
    </source>
</evidence>
<dbReference type="Pfam" id="PF07007">
    <property type="entry name" value="LprI"/>
    <property type="match status" value="1"/>
</dbReference>
<keyword evidence="1" id="KW-1133">Transmembrane helix</keyword>
<feature type="domain" description="NERD" evidence="3">
    <location>
        <begin position="31"/>
        <end position="126"/>
    </location>
</feature>
<dbReference type="Gene3D" id="1.20.1270.180">
    <property type="match status" value="1"/>
</dbReference>
<evidence type="ECO:0008006" key="6">
    <source>
        <dbReference type="Google" id="ProtNLM"/>
    </source>
</evidence>
<reference evidence="4 5" key="1">
    <citation type="submission" date="2018-06" db="EMBL/GenBank/DDBJ databases">
        <title>The draft genome sequences of strains SCU63 and S1.</title>
        <authorList>
            <person name="Gan L."/>
        </authorList>
    </citation>
    <scope>NUCLEOTIDE SEQUENCE [LARGE SCALE GENOMIC DNA]</scope>
    <source>
        <strain evidence="4 5">S1</strain>
    </source>
</reference>
<comment type="caution">
    <text evidence="4">The sequence shown here is derived from an EMBL/GenBank/DDBJ whole genome shotgun (WGS) entry which is preliminary data.</text>
</comment>
<dbReference type="PANTHER" id="PTHR39176">
    <property type="entry name" value="PERIPLASMIC PROTEIN-RELATED"/>
    <property type="match status" value="1"/>
</dbReference>
<evidence type="ECO:0000256" key="1">
    <source>
        <dbReference type="SAM" id="Phobius"/>
    </source>
</evidence>
<dbReference type="Proteomes" id="UP000251869">
    <property type="component" value="Unassembled WGS sequence"/>
</dbReference>
<organism evidence="4 5">
    <name type="scientific">Planococcus maitriensis</name>
    <dbReference type="NCBI Taxonomy" id="221799"/>
    <lineage>
        <taxon>Bacteria</taxon>
        <taxon>Bacillati</taxon>
        <taxon>Bacillota</taxon>
        <taxon>Bacilli</taxon>
        <taxon>Bacillales</taxon>
        <taxon>Caryophanaceae</taxon>
        <taxon>Planococcus</taxon>
    </lineage>
</organism>
<dbReference type="OrthoDB" id="2438161at2"/>
<evidence type="ECO:0000259" key="3">
    <source>
        <dbReference type="Pfam" id="PF08378"/>
    </source>
</evidence>
<dbReference type="InterPro" id="IPR009739">
    <property type="entry name" value="LprI-like_N"/>
</dbReference>
<dbReference type="InterPro" id="IPR011528">
    <property type="entry name" value="NERD"/>
</dbReference>
<keyword evidence="1" id="KW-0472">Membrane</keyword>
<sequence>MRWEISIVAKVVGRKALEFALETAQTDALKKGLKGELTLLKVLESKLTASSIVIWDPKFLEFKPDILIIDPNLGFVFVEVKNWSLAFVDQFFSNGKSATKKGMKYPLGQTDNYINELQRYINTLRKDQLDIYRLTSSLVVYTGFSKEEFEKRIEVKSWKEEDFQNYYKKHLFLEDFEYAAFRKLQSSKKFNKSVTQDFTIGELRYIADSLGHDDEEFEMKKVQSRYSENGVANQKFIRRHENKVTKKVRKLTYSLSALAIFSLLMFLIITLGADSNESYDKAVEDAKFAMANGEYQKALGLYELAVNEKPDDHETKFLYWSLRLLNELTLIAENGDQDKVIEKIDKLRETDKIPDHLERHYQELYTVSVEKQEHENKVKEGIEEIGILVASQKFDQAQSSLDNLKTDQLTKEELDEKEIKLLALAEQIEQGQKELLRKQEVAAESEILKNPIKTEGLSNKSVYMDKLGGIEAGLADLNYLYQAGVTSNILEAEYETLKRWDDALNEIYGVLKTTLSLGEMDRLRVAQREWIVYRDYEAELASQAFEGGTFEEVTLVSVKHQITRDRCYSLVENFMK</sequence>
<feature type="domain" description="Lysozyme inhibitor LprI-like N-terminal" evidence="2">
    <location>
        <begin position="487"/>
        <end position="570"/>
    </location>
</feature>
<protein>
    <recommendedName>
        <fullName evidence="6">NERD domain-containing protein</fullName>
    </recommendedName>
</protein>
<proteinExistence type="predicted"/>
<dbReference type="EMBL" id="QLZQ01000004">
    <property type="protein sequence ID" value="RAZ67237.1"/>
    <property type="molecule type" value="Genomic_DNA"/>
</dbReference>
<dbReference type="PANTHER" id="PTHR39176:SF1">
    <property type="entry name" value="PERIPLASMIC PROTEIN"/>
    <property type="match status" value="1"/>
</dbReference>